<proteinExistence type="predicted"/>
<feature type="chain" id="PRO_5046290721" description="SMP-30/Gluconolactonase/LRE-like region domain-containing protein" evidence="1">
    <location>
        <begin position="27"/>
        <end position="288"/>
    </location>
</feature>
<dbReference type="RefSeq" id="WP_313915260.1">
    <property type="nucleotide sequence ID" value="NZ_CP135076.1"/>
</dbReference>
<keyword evidence="3" id="KW-1185">Reference proteome</keyword>
<evidence type="ECO:0000313" key="3">
    <source>
        <dbReference type="Proteomes" id="UP001302249"/>
    </source>
</evidence>
<keyword evidence="1" id="KW-0732">Signal</keyword>
<reference evidence="2 3" key="1">
    <citation type="submission" date="2023-09" db="EMBL/GenBank/DDBJ databases">
        <authorList>
            <person name="Rey-Velasco X."/>
        </authorList>
    </citation>
    <scope>NUCLEOTIDE SEQUENCE [LARGE SCALE GENOMIC DNA]</scope>
    <source>
        <strain evidence="2 3">W311</strain>
    </source>
</reference>
<name>A0ABZ0B8T0_9SPHN</name>
<protein>
    <recommendedName>
        <fullName evidence="4">SMP-30/Gluconolactonase/LRE-like region domain-containing protein</fullName>
    </recommendedName>
</protein>
<evidence type="ECO:0000313" key="2">
    <source>
        <dbReference type="EMBL" id="WNO53627.1"/>
    </source>
</evidence>
<dbReference type="Proteomes" id="UP001302249">
    <property type="component" value="Chromosome"/>
</dbReference>
<evidence type="ECO:0000256" key="1">
    <source>
        <dbReference type="SAM" id="SignalP"/>
    </source>
</evidence>
<dbReference type="EMBL" id="CP135076">
    <property type="protein sequence ID" value="WNO53627.1"/>
    <property type="molecule type" value="Genomic_DNA"/>
</dbReference>
<evidence type="ECO:0008006" key="4">
    <source>
        <dbReference type="Google" id="ProtNLM"/>
    </source>
</evidence>
<gene>
    <name evidence="2" type="ORF">RPR59_14510</name>
</gene>
<dbReference type="SUPFAM" id="SSF50969">
    <property type="entry name" value="YVTN repeat-like/Quinoprotein amine dehydrogenase"/>
    <property type="match status" value="1"/>
</dbReference>
<accession>A0ABZ0B8T0</accession>
<sequence length="288" mass="30813">MSASDRMRSAMLAGLILALAPVAARAQAVTQLSAKTVHRFEAPAADQGVAVDGDYFYAIDNHTIVKHERGTGKVVARWEGPANERIRHINSCIVEDTRLVCANSNYPNVPMGSSIEIFDTATMTHVGTKSLGLTDEGSLVWANPYKGGWLAGFAQYDDHGGNGMKNARYANVATYDAEWRRTGGWLFPGDVLDRLAPKAASGGVIGPDGLLYVTGHDRPEMYVLARPCMGPVLIHVATIAVEAEGQAFAFVAGHDRRVAAIGRDSGTVIMEDLPEVTVSDPCALRFSG</sequence>
<feature type="signal peptide" evidence="1">
    <location>
        <begin position="1"/>
        <end position="26"/>
    </location>
</feature>
<dbReference type="InterPro" id="IPR011044">
    <property type="entry name" value="Quino_amine_DH_bsu"/>
</dbReference>
<organism evidence="2 3">
    <name type="scientific">Stakelama saccharophila</name>
    <dbReference type="NCBI Taxonomy" id="3075605"/>
    <lineage>
        <taxon>Bacteria</taxon>
        <taxon>Pseudomonadati</taxon>
        <taxon>Pseudomonadota</taxon>
        <taxon>Alphaproteobacteria</taxon>
        <taxon>Sphingomonadales</taxon>
        <taxon>Sphingomonadaceae</taxon>
        <taxon>Stakelama</taxon>
    </lineage>
</organism>